<proteinExistence type="predicted"/>
<accession>A0A1I7YRP7</accession>
<protein>
    <submittedName>
        <fullName evidence="2">Uncharacterized protein</fullName>
    </submittedName>
</protein>
<dbReference type="AlphaFoldDB" id="A0A1I7YRP7"/>
<organism evidence="1 2">
    <name type="scientific">Steinernema glaseri</name>
    <dbReference type="NCBI Taxonomy" id="37863"/>
    <lineage>
        <taxon>Eukaryota</taxon>
        <taxon>Metazoa</taxon>
        <taxon>Ecdysozoa</taxon>
        <taxon>Nematoda</taxon>
        <taxon>Chromadorea</taxon>
        <taxon>Rhabditida</taxon>
        <taxon>Tylenchina</taxon>
        <taxon>Panagrolaimomorpha</taxon>
        <taxon>Strongyloidoidea</taxon>
        <taxon>Steinernematidae</taxon>
        <taxon>Steinernema</taxon>
    </lineage>
</organism>
<name>A0A1I7YRP7_9BILA</name>
<keyword evidence="1" id="KW-1185">Reference proteome</keyword>
<evidence type="ECO:0000313" key="1">
    <source>
        <dbReference type="Proteomes" id="UP000095287"/>
    </source>
</evidence>
<dbReference type="Proteomes" id="UP000095287">
    <property type="component" value="Unplaced"/>
</dbReference>
<sequence length="176" mass="19742">MQVEVTQARTKIGPKQVRLDVGCTTVSEREKTRKQAIFILSASNATKFEVGITRMHVLATPHSAKFCPPLNPADKTGIHTVCVVQFQERLWIRYPTNFLRNSQSRPESRPGPVPDFLKIVPSPGSRSREAESRVSHSPALDLTDLLRAFGTTDTKGIGYFVDWSLDCEVYNVQKNK</sequence>
<dbReference type="WBParaSite" id="L893_g19052.t1">
    <property type="protein sequence ID" value="L893_g19052.t1"/>
    <property type="gene ID" value="L893_g19052"/>
</dbReference>
<reference evidence="2" key="1">
    <citation type="submission" date="2016-11" db="UniProtKB">
        <authorList>
            <consortium name="WormBaseParasite"/>
        </authorList>
    </citation>
    <scope>IDENTIFICATION</scope>
</reference>
<evidence type="ECO:0000313" key="2">
    <source>
        <dbReference type="WBParaSite" id="L893_g19052.t1"/>
    </source>
</evidence>